<dbReference type="GO" id="GO:0000981">
    <property type="term" value="F:DNA-binding transcription factor activity, RNA polymerase II-specific"/>
    <property type="evidence" value="ECO:0007669"/>
    <property type="project" value="InterPro"/>
</dbReference>
<dbReference type="InterPro" id="IPR036864">
    <property type="entry name" value="Zn2-C6_fun-type_DNA-bd_sf"/>
</dbReference>
<keyword evidence="6" id="KW-0539">Nucleus</keyword>
<comment type="subcellular location">
    <subcellularLocation>
        <location evidence="1">Nucleus</location>
    </subcellularLocation>
</comment>
<dbReference type="PROSITE" id="PS50048">
    <property type="entry name" value="ZN2_CY6_FUNGAL_2"/>
    <property type="match status" value="1"/>
</dbReference>
<dbReference type="Proteomes" id="UP000654913">
    <property type="component" value="Chromosome 6"/>
</dbReference>
<dbReference type="InterPro" id="IPR051711">
    <property type="entry name" value="Stress_Response_Reg"/>
</dbReference>
<dbReference type="GeneID" id="64977683"/>
<dbReference type="SUPFAM" id="SSF57701">
    <property type="entry name" value="Zn2/Cys6 DNA-binding domain"/>
    <property type="match status" value="1"/>
</dbReference>
<dbReference type="GO" id="GO:0008270">
    <property type="term" value="F:zinc ion binding"/>
    <property type="evidence" value="ECO:0007669"/>
    <property type="project" value="InterPro"/>
</dbReference>
<dbReference type="OrthoDB" id="3990906at2759"/>
<sequence>MLAERKDPCQRCHAQKIKCSGGMPCSRCVLASCELQCTYVVRDRKIRVDESYLQRLTEENKELRQYKLRTTGTTHVESSTGSPRPTPIQATDAGNPIMKERPWFQSYNEPALPIFVSEVACTAFATRLCQWLASDDTSTSHIPRIQYTNESTLKLLSHVETAWPSLSRARLLVNTALGHANPIFHLTLRKRTVDYLDSIYQNATFTDPVHLCKYFALFALGEVCSVPTAQLHDGTAPGTAYYARAVSLIPVLPERPNMAHLEALLILSLYSQFLNRWQTAYTIIGTALRLGLSVGLNHNIPPDQCPDPVARENRVRVWWTIYGFDRFWGLKLGLPVQVDDCDVHVDLPSDMGSHDEFTECSYQIALIKLAKVASKIMRTIYSRATPVENFLHREQAILVDLKQWLEELPVHLRLQTGGNNPRPTISIHLQFNYCVILAIRPILLSMLDHHYVQPQSKTLPPALSTLSEACIGSARQTLILCAEEWSTGSLPVYGYAFAQYIFTSSLVLVISSLLPCGTPKDHEYIETASEMLRCLVASGRFVAQDFSIHLHRVRDCCSQFSSQPSSREGISYLYHTPATVQPGDTGDTGGMLSHPPYPHCYAMPNSDSTFNPTIPATPDLALYQPGIQDILSQSVLDIDLLQPLEFPGDESLINPYVSFPLWDNSDI</sequence>
<dbReference type="GO" id="GO:0043565">
    <property type="term" value="F:sequence-specific DNA binding"/>
    <property type="evidence" value="ECO:0007669"/>
    <property type="project" value="TreeGrafter"/>
</dbReference>
<proteinExistence type="predicted"/>
<dbReference type="EMBL" id="AP024448">
    <property type="protein sequence ID" value="BCS27678.1"/>
    <property type="molecule type" value="Genomic_DNA"/>
</dbReference>
<dbReference type="Pfam" id="PF00172">
    <property type="entry name" value="Zn_clus"/>
    <property type="match status" value="1"/>
</dbReference>
<evidence type="ECO:0000256" key="1">
    <source>
        <dbReference type="ARBA" id="ARBA00004123"/>
    </source>
</evidence>
<evidence type="ECO:0000256" key="2">
    <source>
        <dbReference type="ARBA" id="ARBA00022723"/>
    </source>
</evidence>
<accession>A0A7R7XVG6</accession>
<dbReference type="Gene3D" id="4.10.240.10">
    <property type="entry name" value="Zn(2)-C6 fungal-type DNA-binding domain"/>
    <property type="match status" value="1"/>
</dbReference>
<evidence type="ECO:0000256" key="4">
    <source>
        <dbReference type="ARBA" id="ARBA00023125"/>
    </source>
</evidence>
<evidence type="ECO:0000256" key="3">
    <source>
        <dbReference type="ARBA" id="ARBA00023015"/>
    </source>
</evidence>
<dbReference type="PANTHER" id="PTHR47540">
    <property type="entry name" value="THIAMINE REPRESSIBLE GENES REGULATORY PROTEIN THI5"/>
    <property type="match status" value="1"/>
</dbReference>
<keyword evidence="10" id="KW-1185">Reference proteome</keyword>
<dbReference type="CDD" id="cd00067">
    <property type="entry name" value="GAL4"/>
    <property type="match status" value="1"/>
</dbReference>
<dbReference type="RefSeq" id="XP_041559872.1">
    <property type="nucleotide sequence ID" value="XM_041693998.1"/>
</dbReference>
<organism evidence="9 10">
    <name type="scientific">Aspergillus puulaauensis</name>
    <dbReference type="NCBI Taxonomy" id="1220207"/>
    <lineage>
        <taxon>Eukaryota</taxon>
        <taxon>Fungi</taxon>
        <taxon>Dikarya</taxon>
        <taxon>Ascomycota</taxon>
        <taxon>Pezizomycotina</taxon>
        <taxon>Eurotiomycetes</taxon>
        <taxon>Eurotiomycetidae</taxon>
        <taxon>Eurotiales</taxon>
        <taxon>Aspergillaceae</taxon>
        <taxon>Aspergillus</taxon>
    </lineage>
</organism>
<dbReference type="GO" id="GO:0006351">
    <property type="term" value="P:DNA-templated transcription"/>
    <property type="evidence" value="ECO:0007669"/>
    <property type="project" value="InterPro"/>
</dbReference>
<dbReference type="AlphaFoldDB" id="A0A7R7XVG6"/>
<dbReference type="KEGG" id="apuu:APUU_60726A"/>
<dbReference type="InterPro" id="IPR007219">
    <property type="entry name" value="XnlR_reg_dom"/>
</dbReference>
<keyword evidence="5" id="KW-0804">Transcription</keyword>
<dbReference type="InterPro" id="IPR001138">
    <property type="entry name" value="Zn2Cys6_DnaBD"/>
</dbReference>
<evidence type="ECO:0000256" key="6">
    <source>
        <dbReference type="ARBA" id="ARBA00023242"/>
    </source>
</evidence>
<dbReference type="SMART" id="SM00066">
    <property type="entry name" value="GAL4"/>
    <property type="match status" value="1"/>
</dbReference>
<feature type="region of interest" description="Disordered" evidence="7">
    <location>
        <begin position="70"/>
        <end position="94"/>
    </location>
</feature>
<dbReference type="SMART" id="SM00906">
    <property type="entry name" value="Fungal_trans"/>
    <property type="match status" value="1"/>
</dbReference>
<evidence type="ECO:0000259" key="8">
    <source>
        <dbReference type="PROSITE" id="PS50048"/>
    </source>
</evidence>
<protein>
    <recommendedName>
        <fullName evidence="8">Zn(2)-C6 fungal-type domain-containing protein</fullName>
    </recommendedName>
</protein>
<name>A0A7R7XVG6_9EURO</name>
<dbReference type="PANTHER" id="PTHR47540:SF6">
    <property type="entry name" value="ZN(II)2CYS6 TRANSCRIPTION FACTOR (EUROFUNG)"/>
    <property type="match status" value="1"/>
</dbReference>
<dbReference type="GO" id="GO:0005634">
    <property type="term" value="C:nucleus"/>
    <property type="evidence" value="ECO:0007669"/>
    <property type="project" value="UniProtKB-SubCell"/>
</dbReference>
<keyword evidence="2" id="KW-0479">Metal-binding</keyword>
<evidence type="ECO:0000256" key="7">
    <source>
        <dbReference type="SAM" id="MobiDB-lite"/>
    </source>
</evidence>
<evidence type="ECO:0000313" key="9">
    <source>
        <dbReference type="EMBL" id="BCS27678.1"/>
    </source>
</evidence>
<evidence type="ECO:0000313" key="10">
    <source>
        <dbReference type="Proteomes" id="UP000654913"/>
    </source>
</evidence>
<keyword evidence="3" id="KW-0805">Transcription regulation</keyword>
<reference evidence="9" key="2">
    <citation type="submission" date="2021-02" db="EMBL/GenBank/DDBJ databases">
        <title>Aspergillus puulaauensis MK2 genome sequence.</title>
        <authorList>
            <person name="Futagami T."/>
            <person name="Mori K."/>
            <person name="Kadooka C."/>
            <person name="Tanaka T."/>
        </authorList>
    </citation>
    <scope>NUCLEOTIDE SEQUENCE</scope>
    <source>
        <strain evidence="9">MK2</strain>
    </source>
</reference>
<reference evidence="9" key="1">
    <citation type="submission" date="2021-01" db="EMBL/GenBank/DDBJ databases">
        <authorList>
            <consortium name="Aspergillus puulaauensis MK2 genome sequencing consortium"/>
            <person name="Kazuki M."/>
            <person name="Futagami T."/>
        </authorList>
    </citation>
    <scope>NUCLEOTIDE SEQUENCE</scope>
    <source>
        <strain evidence="9">MK2</strain>
    </source>
</reference>
<keyword evidence="4" id="KW-0238">DNA-binding</keyword>
<dbReference type="Pfam" id="PF04082">
    <property type="entry name" value="Fungal_trans"/>
    <property type="match status" value="1"/>
</dbReference>
<gene>
    <name evidence="9" type="ORF">APUU_60726A</name>
</gene>
<feature type="compositionally biased region" description="Polar residues" evidence="7">
    <location>
        <begin position="70"/>
        <end position="83"/>
    </location>
</feature>
<feature type="domain" description="Zn(2)-C6 fungal-type" evidence="8">
    <location>
        <begin position="8"/>
        <end position="39"/>
    </location>
</feature>
<evidence type="ECO:0000256" key="5">
    <source>
        <dbReference type="ARBA" id="ARBA00023163"/>
    </source>
</evidence>
<dbReference type="GO" id="GO:0045944">
    <property type="term" value="P:positive regulation of transcription by RNA polymerase II"/>
    <property type="evidence" value="ECO:0007669"/>
    <property type="project" value="TreeGrafter"/>
</dbReference>
<dbReference type="CDD" id="cd12148">
    <property type="entry name" value="fungal_TF_MHR"/>
    <property type="match status" value="1"/>
</dbReference>
<dbReference type="PROSITE" id="PS00463">
    <property type="entry name" value="ZN2_CY6_FUNGAL_1"/>
    <property type="match status" value="1"/>
</dbReference>